<sequence>MDIPQSMGHFLLMLVFAVMFTVAGAAMIYAAVDASDPGQHALANPAFWIGLVSVSFFGVLGIPALLIQMRWRAVLTLTWDGMAEHRVKNGERVTTSATAWCDIEGFSGQYIGGRWPAKGQYTVFMHLRPEGHARYLSQLSPAMGRLQSLNEKLTGPGRIALRRFAGGPKSLHELLDRAHREFGSRSRRA</sequence>
<organism evidence="2 3">
    <name type="scientific">Corynebacterium xerosis</name>
    <dbReference type="NCBI Taxonomy" id="1725"/>
    <lineage>
        <taxon>Bacteria</taxon>
        <taxon>Bacillati</taxon>
        <taxon>Actinomycetota</taxon>
        <taxon>Actinomycetes</taxon>
        <taxon>Mycobacteriales</taxon>
        <taxon>Corynebacteriaceae</taxon>
        <taxon>Corynebacterium</taxon>
    </lineage>
</organism>
<name>A0A2N6T098_9CORY</name>
<reference evidence="2 3" key="1">
    <citation type="submission" date="2017-09" db="EMBL/GenBank/DDBJ databases">
        <title>Bacterial strain isolated from the female urinary microbiota.</title>
        <authorList>
            <person name="Thomas-White K."/>
            <person name="Kumar N."/>
            <person name="Forster S."/>
            <person name="Putonti C."/>
            <person name="Lawley T."/>
            <person name="Wolfe A.J."/>
        </authorList>
    </citation>
    <scope>NUCLEOTIDE SEQUENCE [LARGE SCALE GENOMIC DNA]</scope>
    <source>
        <strain evidence="2 3">UMB0908</strain>
    </source>
</reference>
<accession>A0A2N6T098</accession>
<protein>
    <submittedName>
        <fullName evidence="2">Uncharacterized protein</fullName>
    </submittedName>
</protein>
<gene>
    <name evidence="2" type="ORF">CJ204_04315</name>
</gene>
<dbReference type="Proteomes" id="UP000235363">
    <property type="component" value="Unassembled WGS sequence"/>
</dbReference>
<dbReference type="AlphaFoldDB" id="A0A2N6T098"/>
<proteinExistence type="predicted"/>
<evidence type="ECO:0000313" key="2">
    <source>
        <dbReference type="EMBL" id="PMC62722.1"/>
    </source>
</evidence>
<keyword evidence="1" id="KW-0472">Membrane</keyword>
<feature type="transmembrane region" description="Helical" evidence="1">
    <location>
        <begin position="46"/>
        <end position="67"/>
    </location>
</feature>
<evidence type="ECO:0000256" key="1">
    <source>
        <dbReference type="SAM" id="Phobius"/>
    </source>
</evidence>
<comment type="caution">
    <text evidence="2">The sequence shown here is derived from an EMBL/GenBank/DDBJ whole genome shotgun (WGS) entry which is preliminary data.</text>
</comment>
<dbReference type="EMBL" id="PNHF01000007">
    <property type="protein sequence ID" value="PMC62722.1"/>
    <property type="molecule type" value="Genomic_DNA"/>
</dbReference>
<keyword evidence="1" id="KW-1133">Transmembrane helix</keyword>
<evidence type="ECO:0000313" key="3">
    <source>
        <dbReference type="Proteomes" id="UP000235363"/>
    </source>
</evidence>
<keyword evidence="1" id="KW-0812">Transmembrane</keyword>